<dbReference type="RefSeq" id="WP_074255463.1">
    <property type="nucleotide sequence ID" value="NZ_FSRL01000001.1"/>
</dbReference>
<feature type="region of interest" description="Disordered" evidence="1">
    <location>
        <begin position="94"/>
        <end position="123"/>
    </location>
</feature>
<dbReference type="OrthoDB" id="9015093at2"/>
<gene>
    <name evidence="2" type="ORF">SAMN05444002_1385</name>
</gene>
<organism evidence="2 3">
    <name type="scientific">Vannielia litorea</name>
    <dbReference type="NCBI Taxonomy" id="1217970"/>
    <lineage>
        <taxon>Bacteria</taxon>
        <taxon>Pseudomonadati</taxon>
        <taxon>Pseudomonadota</taxon>
        <taxon>Alphaproteobacteria</taxon>
        <taxon>Rhodobacterales</taxon>
        <taxon>Paracoccaceae</taxon>
        <taxon>Vannielia</taxon>
    </lineage>
</organism>
<evidence type="ECO:0000313" key="3">
    <source>
        <dbReference type="Proteomes" id="UP000184932"/>
    </source>
</evidence>
<dbReference type="EMBL" id="FSRL01000001">
    <property type="protein sequence ID" value="SIN90435.1"/>
    <property type="molecule type" value="Genomic_DNA"/>
</dbReference>
<accession>A0A1N6F599</accession>
<name>A0A1N6F599_9RHOB</name>
<evidence type="ECO:0000256" key="1">
    <source>
        <dbReference type="SAM" id="MobiDB-lite"/>
    </source>
</evidence>
<sequence>MATQAEVQAYISMWESYRASTTPTTARYDQLRQDLYKVRNGKGTYPIYLIHSDPEVMAAAEHYFLSRAWVGNGTYPAWQLRTMTWLYNTGKELGVTPQHNPNNPTTPPSAVQRHFQSQGVTDGEADLAAAGGSAPLVASPPTYW</sequence>
<dbReference type="Proteomes" id="UP000184932">
    <property type="component" value="Unassembled WGS sequence"/>
</dbReference>
<reference evidence="3" key="1">
    <citation type="submission" date="2016-11" db="EMBL/GenBank/DDBJ databases">
        <authorList>
            <person name="Varghese N."/>
            <person name="Submissions S."/>
        </authorList>
    </citation>
    <scope>NUCLEOTIDE SEQUENCE [LARGE SCALE GENOMIC DNA]</scope>
    <source>
        <strain evidence="3">DSM 29440</strain>
    </source>
</reference>
<dbReference type="AlphaFoldDB" id="A0A1N6F599"/>
<evidence type="ECO:0000313" key="2">
    <source>
        <dbReference type="EMBL" id="SIN90435.1"/>
    </source>
</evidence>
<proteinExistence type="predicted"/>
<protein>
    <submittedName>
        <fullName evidence="2">Uncharacterized protein</fullName>
    </submittedName>
</protein>
<keyword evidence="3" id="KW-1185">Reference proteome</keyword>